<evidence type="ECO:0000256" key="3">
    <source>
        <dbReference type="ARBA" id="ARBA00022801"/>
    </source>
</evidence>
<feature type="coiled-coil region" evidence="5">
    <location>
        <begin position="696"/>
        <end position="723"/>
    </location>
</feature>
<dbReference type="GO" id="GO:0016052">
    <property type="term" value="P:carbohydrate catabolic process"/>
    <property type="evidence" value="ECO:0007669"/>
    <property type="project" value="InterPro"/>
</dbReference>
<dbReference type="EMBL" id="JAAAJA010000173">
    <property type="protein sequence ID" value="KAG0259821.1"/>
    <property type="molecule type" value="Genomic_DNA"/>
</dbReference>
<dbReference type="InterPro" id="IPR017853">
    <property type="entry name" value="GH"/>
</dbReference>
<keyword evidence="5" id="KW-0175">Coiled coil</keyword>
<gene>
    <name evidence="7" type="ORF">BG011_002342</name>
</gene>
<proteinExistence type="predicted"/>
<dbReference type="InterPro" id="IPR050985">
    <property type="entry name" value="Alpha-glycosidase_related"/>
</dbReference>
<evidence type="ECO:0000313" key="8">
    <source>
        <dbReference type="Proteomes" id="UP000726737"/>
    </source>
</evidence>
<dbReference type="Pfam" id="PF02065">
    <property type="entry name" value="Melibiase"/>
    <property type="match status" value="1"/>
</dbReference>
<dbReference type="PANTHER" id="PTHR43053:SF3">
    <property type="entry name" value="ALPHA-GALACTOSIDASE C-RELATED"/>
    <property type="match status" value="1"/>
</dbReference>
<feature type="compositionally biased region" description="Basic and acidic residues" evidence="6">
    <location>
        <begin position="138"/>
        <end position="149"/>
    </location>
</feature>
<keyword evidence="3" id="KW-0378">Hydrolase</keyword>
<feature type="compositionally biased region" description="Polar residues" evidence="6">
    <location>
        <begin position="14"/>
        <end position="27"/>
    </location>
</feature>
<feature type="region of interest" description="Disordered" evidence="6">
    <location>
        <begin position="1"/>
        <end position="27"/>
    </location>
</feature>
<evidence type="ECO:0000256" key="1">
    <source>
        <dbReference type="ARBA" id="ARBA00001255"/>
    </source>
</evidence>
<dbReference type="Proteomes" id="UP000726737">
    <property type="component" value="Unassembled WGS sequence"/>
</dbReference>
<sequence>MTLEDPYFGHPPTTAATSKDSDSNAAQNKDVNMKGKVSVCIHSFLAKVDISLKDKTVLANGYQSWSTSYAGADEATVLHPPNWFYSEMTKLSLASDSHLFAYSGQRGVVHSNLVTVMRDKVLESRIKDSSNSDSSDSSSRDSEDEKGDKGNWNSASGGASGMRPEEIVLCGSLSEDSGYTYFCMDFNQDSLTISQDCVGRKLQATKGDKLVLNTYFGWGSKETQVWDAYKAAWLSIHKDRRSVPSSQHNQLSGWTSWYTHYQQIDEHIILQNLQHVHGNQTLYPPDRNHQQRQEYHGWPSKVFQIDDGYTAIGDWLDYDREKFPRGLAFIAQSIREKGLVPGLWLSPFIAGRESKLVKDHPNWFVRKPTHLTDHTHAHGDAGGGEEGEGRGGEVNGKEDTWRTKVSRLGLRRLSQGFDRLGSVFSSTSDLILAHPGFSAGAYALDLEHPEVQAHLANVFQVVVQQWGFKMIKLDFLFAAALVARNHKTCGQLMWEAMQMVRTWAGPETILLGCGVPLGSSFMLVDYYSMDTQGMSTEQRTELDLFFPWPTTPGIHTEPHEIIRVLQPIPSQKDVYMIQVQAGRHFNDNDKSKRTEERTLIVVTNLFSKKQTVHLSTLDEIITKEEDMTEDRMNESSLHQKTTSVYFDTSTGNFGSSAAAYTIKPRETIVFLRVLDSFGRLCGPTASLCTSNGRSLHLILKEQQEKKKNKKEELEEERVHLLATMGGHVLPTTEIEAFERDVSHDPHQRFIVKFKPSLFPKTVTLWLAWKKPSINKTDKKGDDADQTTIRRTVNGQPLQLHPKLLLGSGVILASCTLCV</sequence>
<comment type="caution">
    <text evidence="7">The sequence shown here is derived from an EMBL/GenBank/DDBJ whole genome shotgun (WGS) entry which is preliminary data.</text>
</comment>
<dbReference type="PANTHER" id="PTHR43053">
    <property type="entry name" value="GLYCOSIDASE FAMILY 31"/>
    <property type="match status" value="1"/>
</dbReference>
<dbReference type="OrthoDB" id="5795902at2759"/>
<keyword evidence="4" id="KW-0326">Glycosidase</keyword>
<feature type="region of interest" description="Disordered" evidence="6">
    <location>
        <begin position="125"/>
        <end position="161"/>
    </location>
</feature>
<evidence type="ECO:0000256" key="6">
    <source>
        <dbReference type="SAM" id="MobiDB-lite"/>
    </source>
</evidence>
<dbReference type="SUPFAM" id="SSF51445">
    <property type="entry name" value="(Trans)glycosidases"/>
    <property type="match status" value="1"/>
</dbReference>
<protein>
    <recommendedName>
        <fullName evidence="2">alpha-galactosidase</fullName>
        <ecNumber evidence="2">3.2.1.22</ecNumber>
    </recommendedName>
</protein>
<dbReference type="AlphaFoldDB" id="A0A9P6Q6Z5"/>
<dbReference type="InterPro" id="IPR002252">
    <property type="entry name" value="Glyco_hydro_36"/>
</dbReference>
<dbReference type="CDD" id="cd14791">
    <property type="entry name" value="GH36"/>
    <property type="match status" value="1"/>
</dbReference>
<feature type="compositionally biased region" description="Basic and acidic residues" evidence="6">
    <location>
        <begin position="387"/>
        <end position="398"/>
    </location>
</feature>
<evidence type="ECO:0000313" key="7">
    <source>
        <dbReference type="EMBL" id="KAG0259821.1"/>
    </source>
</evidence>
<comment type="catalytic activity">
    <reaction evidence="1">
        <text>Hydrolysis of terminal, non-reducing alpha-D-galactose residues in alpha-D-galactosides, including galactose oligosaccharides, galactomannans and galactolipids.</text>
        <dbReference type="EC" id="3.2.1.22"/>
    </reaction>
</comment>
<feature type="region of interest" description="Disordered" evidence="6">
    <location>
        <begin position="372"/>
        <end position="398"/>
    </location>
</feature>
<dbReference type="GO" id="GO:0004557">
    <property type="term" value="F:alpha-galactosidase activity"/>
    <property type="evidence" value="ECO:0007669"/>
    <property type="project" value="UniProtKB-EC"/>
</dbReference>
<evidence type="ECO:0000256" key="2">
    <source>
        <dbReference type="ARBA" id="ARBA00012755"/>
    </source>
</evidence>
<dbReference type="EC" id="3.2.1.22" evidence="2"/>
<organism evidence="7 8">
    <name type="scientific">Mortierella polycephala</name>
    <dbReference type="NCBI Taxonomy" id="41804"/>
    <lineage>
        <taxon>Eukaryota</taxon>
        <taxon>Fungi</taxon>
        <taxon>Fungi incertae sedis</taxon>
        <taxon>Mucoromycota</taxon>
        <taxon>Mortierellomycotina</taxon>
        <taxon>Mortierellomycetes</taxon>
        <taxon>Mortierellales</taxon>
        <taxon>Mortierellaceae</taxon>
        <taxon>Mortierella</taxon>
    </lineage>
</organism>
<evidence type="ECO:0000256" key="5">
    <source>
        <dbReference type="SAM" id="Coils"/>
    </source>
</evidence>
<reference evidence="7" key="1">
    <citation type="journal article" date="2020" name="Fungal Divers.">
        <title>Resolving the Mortierellaceae phylogeny through synthesis of multi-gene phylogenetics and phylogenomics.</title>
        <authorList>
            <person name="Vandepol N."/>
            <person name="Liber J."/>
            <person name="Desiro A."/>
            <person name="Na H."/>
            <person name="Kennedy M."/>
            <person name="Barry K."/>
            <person name="Grigoriev I.V."/>
            <person name="Miller A.N."/>
            <person name="O'Donnell K."/>
            <person name="Stajich J.E."/>
            <person name="Bonito G."/>
        </authorList>
    </citation>
    <scope>NUCLEOTIDE SEQUENCE</scope>
    <source>
        <strain evidence="7">KOD948</strain>
    </source>
</reference>
<accession>A0A9P6Q6Z5</accession>
<evidence type="ECO:0000256" key="4">
    <source>
        <dbReference type="ARBA" id="ARBA00023295"/>
    </source>
</evidence>
<dbReference type="Gene3D" id="3.20.20.70">
    <property type="entry name" value="Aldolase class I"/>
    <property type="match status" value="2"/>
</dbReference>
<name>A0A9P6Q6Z5_9FUNG</name>
<dbReference type="InterPro" id="IPR013785">
    <property type="entry name" value="Aldolase_TIM"/>
</dbReference>
<keyword evidence="8" id="KW-1185">Reference proteome</keyword>